<proteinExistence type="predicted"/>
<reference evidence="1 2" key="1">
    <citation type="submission" date="2023-08" db="EMBL/GenBank/DDBJ databases">
        <title>Implementing the SeqCode for naming new Mesorhizobium species isolated from Vachellia karroo root nodules.</title>
        <authorList>
            <person name="Van Lill M."/>
        </authorList>
    </citation>
    <scope>NUCLEOTIDE SEQUENCE [LARGE SCALE GENOMIC DNA]</scope>
    <source>
        <strain evidence="1 2">VK24D</strain>
    </source>
</reference>
<dbReference type="Proteomes" id="UP001287059">
    <property type="component" value="Unassembled WGS sequence"/>
</dbReference>
<sequence length="147" mass="14897">MLGQFCQILQRDHRTASGAFGAIMLALGLALFLSLTPSGQAQGHEFGALQGVSSVKVVSSIAEHKTDRTAFTTSVLAVSAEPGCHDGAVHANCGLCAGGHCFGSAAILAAAPGIGFVTEPDAPAFLVQSGFSLTKPDEAFRPPCSAP</sequence>
<organism evidence="1 2">
    <name type="scientific">Mesorhizobium album</name>
    <dbReference type="NCBI Taxonomy" id="3072314"/>
    <lineage>
        <taxon>Bacteria</taxon>
        <taxon>Pseudomonadati</taxon>
        <taxon>Pseudomonadota</taxon>
        <taxon>Alphaproteobacteria</taxon>
        <taxon>Hyphomicrobiales</taxon>
        <taxon>Phyllobacteriaceae</taxon>
        <taxon>Mesorhizobium</taxon>
    </lineage>
</organism>
<name>A0ABU4Y7H8_9HYPH</name>
<evidence type="ECO:0000313" key="1">
    <source>
        <dbReference type="EMBL" id="MDX8482882.1"/>
    </source>
</evidence>
<dbReference type="RefSeq" id="WP_320290978.1">
    <property type="nucleotide sequence ID" value="NZ_JAVIIW010000060.1"/>
</dbReference>
<evidence type="ECO:0008006" key="3">
    <source>
        <dbReference type="Google" id="ProtNLM"/>
    </source>
</evidence>
<comment type="caution">
    <text evidence="1">The sequence shown here is derived from an EMBL/GenBank/DDBJ whole genome shotgun (WGS) entry which is preliminary data.</text>
</comment>
<evidence type="ECO:0000313" key="2">
    <source>
        <dbReference type="Proteomes" id="UP001287059"/>
    </source>
</evidence>
<dbReference type="EMBL" id="JAVIIW010000060">
    <property type="protein sequence ID" value="MDX8482882.1"/>
    <property type="molecule type" value="Genomic_DNA"/>
</dbReference>
<gene>
    <name evidence="1" type="ORF">RFN28_31135</name>
</gene>
<accession>A0ABU4Y7H8</accession>
<protein>
    <recommendedName>
        <fullName evidence="3">DUF2946 domain-containing protein</fullName>
    </recommendedName>
</protein>
<keyword evidence="2" id="KW-1185">Reference proteome</keyword>